<reference evidence="2" key="1">
    <citation type="journal article" date="2014" name="Int. J. Syst. Evol. Microbiol.">
        <title>Complete genome sequence of Corynebacterium casei LMG S-19264T (=DSM 44701T), isolated from a smear-ripened cheese.</title>
        <authorList>
            <consortium name="US DOE Joint Genome Institute (JGI-PGF)"/>
            <person name="Walter F."/>
            <person name="Albersmeier A."/>
            <person name="Kalinowski J."/>
            <person name="Ruckert C."/>
        </authorList>
    </citation>
    <scope>NUCLEOTIDE SEQUENCE</scope>
    <source>
        <strain evidence="2">JCM 4790</strain>
    </source>
</reference>
<evidence type="ECO:0000313" key="3">
    <source>
        <dbReference type="Proteomes" id="UP000619244"/>
    </source>
</evidence>
<dbReference type="InterPro" id="IPR049713">
    <property type="entry name" value="Pr6Pr-like"/>
</dbReference>
<feature type="transmembrane region" description="Helical" evidence="1">
    <location>
        <begin position="12"/>
        <end position="35"/>
    </location>
</feature>
<reference evidence="2" key="2">
    <citation type="submission" date="2020-09" db="EMBL/GenBank/DDBJ databases">
        <authorList>
            <person name="Sun Q."/>
            <person name="Ohkuma M."/>
        </authorList>
    </citation>
    <scope>NUCLEOTIDE SEQUENCE</scope>
    <source>
        <strain evidence="2">JCM 4790</strain>
    </source>
</reference>
<keyword evidence="1" id="KW-0812">Transmembrane</keyword>
<keyword evidence="3" id="KW-1185">Reference proteome</keyword>
<feature type="transmembrane region" description="Helical" evidence="1">
    <location>
        <begin position="47"/>
        <end position="65"/>
    </location>
</feature>
<sequence>MTAPIPTDLPDLPAIPGVAAAASAAVMPVVPADAVLPRVRQPLAAGYRALIALTAAAGVALELLLGSPLRTLSYFTVQAGALAAVVYALSAGRAWTARRPLPPALTGATLLYVTVAGLVHHLVVADATSGPSMTGGQVPVTGWHAVSLHLLHTALPLAALLDWLLLTRPASLRLSYAASWLVCPLLYAVLVAVLGALSLPDAGTRYLYPFLNPQRIGYIGALGNATVLGLTFYGLGVLLVALDHIRPGARRRRSS</sequence>
<dbReference type="NCBIfam" id="NF038065">
    <property type="entry name" value="Pr6Pr"/>
    <property type="match status" value="1"/>
</dbReference>
<feature type="transmembrane region" description="Helical" evidence="1">
    <location>
        <begin position="101"/>
        <end position="123"/>
    </location>
</feature>
<dbReference type="RefSeq" id="WP_190190819.1">
    <property type="nucleotide sequence ID" value="NZ_BMVU01000012.1"/>
</dbReference>
<keyword evidence="1" id="KW-1133">Transmembrane helix</keyword>
<feature type="transmembrane region" description="Helical" evidence="1">
    <location>
        <begin position="177"/>
        <end position="198"/>
    </location>
</feature>
<organism evidence="2 3">
    <name type="scientific">Streptomyces minutiscleroticus</name>
    <dbReference type="NCBI Taxonomy" id="68238"/>
    <lineage>
        <taxon>Bacteria</taxon>
        <taxon>Bacillati</taxon>
        <taxon>Actinomycetota</taxon>
        <taxon>Actinomycetes</taxon>
        <taxon>Kitasatosporales</taxon>
        <taxon>Streptomycetaceae</taxon>
        <taxon>Streptomyces</taxon>
    </lineage>
</organism>
<name>A0A918KSR3_9ACTN</name>
<comment type="caution">
    <text evidence="2">The sequence shown here is derived from an EMBL/GenBank/DDBJ whole genome shotgun (WGS) entry which is preliminary data.</text>
</comment>
<feature type="transmembrane region" description="Helical" evidence="1">
    <location>
        <begin position="143"/>
        <end position="165"/>
    </location>
</feature>
<feature type="transmembrane region" description="Helical" evidence="1">
    <location>
        <begin position="71"/>
        <end position="89"/>
    </location>
</feature>
<keyword evidence="1" id="KW-0472">Membrane</keyword>
<feature type="transmembrane region" description="Helical" evidence="1">
    <location>
        <begin position="218"/>
        <end position="242"/>
    </location>
</feature>
<accession>A0A918KSR3</accession>
<protein>
    <submittedName>
        <fullName evidence="2">Integral membrane regulator</fullName>
    </submittedName>
</protein>
<evidence type="ECO:0000313" key="2">
    <source>
        <dbReference type="EMBL" id="GGX74525.1"/>
    </source>
</evidence>
<gene>
    <name evidence="2" type="ORF">GCM10010358_31130</name>
</gene>
<dbReference type="EMBL" id="BMVU01000012">
    <property type="protein sequence ID" value="GGX74525.1"/>
    <property type="molecule type" value="Genomic_DNA"/>
</dbReference>
<proteinExistence type="predicted"/>
<dbReference type="AlphaFoldDB" id="A0A918KSR3"/>
<evidence type="ECO:0000256" key="1">
    <source>
        <dbReference type="SAM" id="Phobius"/>
    </source>
</evidence>
<dbReference type="Proteomes" id="UP000619244">
    <property type="component" value="Unassembled WGS sequence"/>
</dbReference>